<proteinExistence type="predicted"/>
<dbReference type="Gene3D" id="3.40.50.1820">
    <property type="entry name" value="alpha/beta hydrolase"/>
    <property type="match status" value="1"/>
</dbReference>
<accession>A0A1G8QGM8</accession>
<dbReference type="PANTHER" id="PTHR43265">
    <property type="entry name" value="ESTERASE ESTD"/>
    <property type="match status" value="1"/>
</dbReference>
<keyword evidence="1" id="KW-0732">Signal</keyword>
<dbReference type="AlphaFoldDB" id="A0A1G8QGM8"/>
<dbReference type="InterPro" id="IPR022742">
    <property type="entry name" value="Hydrolase_4"/>
</dbReference>
<dbReference type="Proteomes" id="UP000183263">
    <property type="component" value="Unassembled WGS sequence"/>
</dbReference>
<dbReference type="SUPFAM" id="SSF53474">
    <property type="entry name" value="alpha/beta-Hydrolases"/>
    <property type="match status" value="1"/>
</dbReference>
<dbReference type="Pfam" id="PF12146">
    <property type="entry name" value="Hydrolase_4"/>
    <property type="match status" value="1"/>
</dbReference>
<evidence type="ECO:0000256" key="1">
    <source>
        <dbReference type="SAM" id="SignalP"/>
    </source>
</evidence>
<dbReference type="OrthoDB" id="9809549at2"/>
<sequence>MRNKWNRAVAAALLGGALAAGSVVWPGGAATAAPIELAPGISIGTSVGEDSDVTFESDGVTFHASFRTPPGGARAETAALLIPGSGPTDRNGNAPEGGFQPNTLAQLADELAHQGIPSLRFDKIGVGSTGAGLDSTGHGYEQQVSDAEAALATLNELTGTTPAQTTVLGHSEGGLTALVLGQRHGAAGLGLLAPLPMRYLDLLDAQIGAYVGRATESGDLSAEEADRVRADLPVAIASIRADGTVPEGLHPLLAEVALGQESARFLHEADKYDPPALAASLPATLPVLVTCSDRDLNVSCAQVERLGAAVAPEALTFAHLTTANHMLGELGPFPAIGPDGMAPLPLSGEFAPALADWLGRVHPG</sequence>
<dbReference type="GO" id="GO:0052689">
    <property type="term" value="F:carboxylic ester hydrolase activity"/>
    <property type="evidence" value="ECO:0007669"/>
    <property type="project" value="TreeGrafter"/>
</dbReference>
<organism evidence="3 4">
    <name type="scientific">Rhodococcus triatomae</name>
    <dbReference type="NCBI Taxonomy" id="300028"/>
    <lineage>
        <taxon>Bacteria</taxon>
        <taxon>Bacillati</taxon>
        <taxon>Actinomycetota</taxon>
        <taxon>Actinomycetes</taxon>
        <taxon>Mycobacteriales</taxon>
        <taxon>Nocardiaceae</taxon>
        <taxon>Rhodococcus</taxon>
    </lineage>
</organism>
<evidence type="ECO:0000259" key="2">
    <source>
        <dbReference type="Pfam" id="PF12146"/>
    </source>
</evidence>
<dbReference type="InterPro" id="IPR053145">
    <property type="entry name" value="AB_hydrolase_Est10"/>
</dbReference>
<feature type="signal peptide" evidence="1">
    <location>
        <begin position="1"/>
        <end position="19"/>
    </location>
</feature>
<feature type="chain" id="PRO_5039033451" description="Serine aminopeptidase S33 domain-containing protein" evidence="1">
    <location>
        <begin position="20"/>
        <end position="364"/>
    </location>
</feature>
<keyword evidence="4" id="KW-1185">Reference proteome</keyword>
<evidence type="ECO:0000313" key="4">
    <source>
        <dbReference type="Proteomes" id="UP000183263"/>
    </source>
</evidence>
<dbReference type="EMBL" id="FNDN01000015">
    <property type="protein sequence ID" value="SDJ03585.1"/>
    <property type="molecule type" value="Genomic_DNA"/>
</dbReference>
<gene>
    <name evidence="3" type="ORF">SAMN05444695_11517</name>
</gene>
<name>A0A1G8QGM8_9NOCA</name>
<evidence type="ECO:0000313" key="3">
    <source>
        <dbReference type="EMBL" id="SDJ03585.1"/>
    </source>
</evidence>
<protein>
    <recommendedName>
        <fullName evidence="2">Serine aminopeptidase S33 domain-containing protein</fullName>
    </recommendedName>
</protein>
<dbReference type="InterPro" id="IPR029058">
    <property type="entry name" value="AB_hydrolase_fold"/>
</dbReference>
<reference evidence="3 4" key="1">
    <citation type="submission" date="2016-10" db="EMBL/GenBank/DDBJ databases">
        <authorList>
            <person name="de Groot N.N."/>
        </authorList>
    </citation>
    <scope>NUCLEOTIDE SEQUENCE [LARGE SCALE GENOMIC DNA]</scope>
    <source>
        <strain evidence="3 4">DSM 44892</strain>
    </source>
</reference>
<feature type="domain" description="Serine aminopeptidase S33" evidence="2">
    <location>
        <begin position="104"/>
        <end position="327"/>
    </location>
</feature>
<dbReference type="PANTHER" id="PTHR43265:SF1">
    <property type="entry name" value="ESTERASE ESTD"/>
    <property type="match status" value="1"/>
</dbReference>